<feature type="region of interest" description="Disordered" evidence="1">
    <location>
        <begin position="426"/>
        <end position="469"/>
    </location>
</feature>
<feature type="compositionally biased region" description="Acidic residues" evidence="1">
    <location>
        <begin position="52"/>
        <end position="61"/>
    </location>
</feature>
<evidence type="ECO:0000313" key="4">
    <source>
        <dbReference type="EMBL" id="PWN22458.1"/>
    </source>
</evidence>
<proteinExistence type="predicted"/>
<feature type="transmembrane region" description="Helical" evidence="2">
    <location>
        <begin position="320"/>
        <end position="341"/>
    </location>
</feature>
<feature type="compositionally biased region" description="Acidic residues" evidence="1">
    <location>
        <begin position="460"/>
        <end position="469"/>
    </location>
</feature>
<feature type="domain" description="Brl1/Brr6" evidence="3">
    <location>
        <begin position="207"/>
        <end position="342"/>
    </location>
</feature>
<dbReference type="EMBL" id="KZ819323">
    <property type="protein sequence ID" value="PWN22458.1"/>
    <property type="molecule type" value="Genomic_DNA"/>
</dbReference>
<dbReference type="Proteomes" id="UP000245942">
    <property type="component" value="Unassembled WGS sequence"/>
</dbReference>
<keyword evidence="2" id="KW-1133">Transmembrane helix</keyword>
<keyword evidence="2" id="KW-0812">Transmembrane</keyword>
<sequence>MDGYRRGREGPMDWEVTQDATAAPSSSRLASTHNDDAMDITFQDESIRDVSMADEDADDTQTGEIIQDGANEHLSSDAAAIEEIPRPRDEASKASSSKNASSSSALVSLFGSKSTRQRSKKSRRRRGSHSSVGSSVGDKDEGHGAAGQWPLAPVVGTVINYLVPPVPAPSAASAASSHQYTEQQLRRVSAAQKAHNTLHPREKPLLLLSYAQLAFNSSLLLLAGYVVFALVWTIRLDVVERLREIEDAYHHSIATCQRSHSLNCLIVPLPPALIAACDEWERCSHRKLTEVLGGSRLRVVIEVLSEAWEVGVGGLGWRTLGFSLLLLSVILGGANSTLNGLRMGVLRKSRRSKGRQQQEEEEEEAEEAERRRLRRERAERETMALSSGASYSSAQALPPPPSAYAAFSPHHIDPYGFQRNPPFYVMDQSASPSTMHSPPVRARGRNPLYAVPRARPQNDDASEGWVDED</sequence>
<evidence type="ECO:0000259" key="3">
    <source>
        <dbReference type="SMART" id="SM01042"/>
    </source>
</evidence>
<feature type="compositionally biased region" description="Polar residues" evidence="1">
    <location>
        <begin position="18"/>
        <end position="32"/>
    </location>
</feature>
<keyword evidence="5" id="KW-1185">Reference proteome</keyword>
<dbReference type="GO" id="GO:0031965">
    <property type="term" value="C:nuclear membrane"/>
    <property type="evidence" value="ECO:0007669"/>
    <property type="project" value="InterPro"/>
</dbReference>
<name>A0A316UC61_9BASI</name>
<keyword evidence="2" id="KW-0472">Membrane</keyword>
<dbReference type="InterPro" id="IPR040202">
    <property type="entry name" value="Brl1/Brr6"/>
</dbReference>
<dbReference type="RefSeq" id="XP_025349618.1">
    <property type="nucleotide sequence ID" value="XM_025494149.1"/>
</dbReference>
<dbReference type="InterPro" id="IPR018767">
    <property type="entry name" value="Brl1/Brr6_dom"/>
</dbReference>
<gene>
    <name evidence="4" type="ORF">BCV69DRAFT_297749</name>
</gene>
<feature type="transmembrane region" description="Helical" evidence="2">
    <location>
        <begin position="213"/>
        <end position="234"/>
    </location>
</feature>
<dbReference type="SMART" id="SM01042">
    <property type="entry name" value="Brr6_like_C_C"/>
    <property type="match status" value="1"/>
</dbReference>
<evidence type="ECO:0000256" key="1">
    <source>
        <dbReference type="SAM" id="MobiDB-lite"/>
    </source>
</evidence>
<feature type="compositionally biased region" description="Low complexity" evidence="1">
    <location>
        <begin position="93"/>
        <end position="114"/>
    </location>
</feature>
<reference evidence="4 5" key="1">
    <citation type="journal article" date="2018" name="Mol. Biol. Evol.">
        <title>Broad Genomic Sampling Reveals a Smut Pathogenic Ancestry of the Fungal Clade Ustilaginomycotina.</title>
        <authorList>
            <person name="Kijpornyongpan T."/>
            <person name="Mondo S.J."/>
            <person name="Barry K."/>
            <person name="Sandor L."/>
            <person name="Lee J."/>
            <person name="Lipzen A."/>
            <person name="Pangilinan J."/>
            <person name="LaButti K."/>
            <person name="Hainaut M."/>
            <person name="Henrissat B."/>
            <person name="Grigoriev I.V."/>
            <person name="Spatafora J.W."/>
            <person name="Aime M.C."/>
        </authorList>
    </citation>
    <scope>NUCLEOTIDE SEQUENCE [LARGE SCALE GENOMIC DNA]</scope>
    <source>
        <strain evidence="4 5">MCA 4718</strain>
    </source>
</reference>
<dbReference type="AlphaFoldDB" id="A0A316UC61"/>
<feature type="region of interest" description="Disordered" evidence="1">
    <location>
        <begin position="1"/>
        <end position="147"/>
    </location>
</feature>
<dbReference type="PANTHER" id="PTHR28136">
    <property type="entry name" value="NUCLEUS EXPORT PROTEIN BRR6"/>
    <property type="match status" value="1"/>
</dbReference>
<accession>A0A316UC61</accession>
<dbReference type="Pfam" id="PF10104">
    <property type="entry name" value="Brr6_like_C_C"/>
    <property type="match status" value="1"/>
</dbReference>
<dbReference type="GO" id="GO:0006998">
    <property type="term" value="P:nuclear envelope organization"/>
    <property type="evidence" value="ECO:0007669"/>
    <property type="project" value="InterPro"/>
</dbReference>
<dbReference type="GeneID" id="37015883"/>
<feature type="compositionally biased region" description="Basic and acidic residues" evidence="1">
    <location>
        <begin position="83"/>
        <end position="92"/>
    </location>
</feature>
<organism evidence="4 5">
    <name type="scientific">Pseudomicrostroma glucosiphilum</name>
    <dbReference type="NCBI Taxonomy" id="1684307"/>
    <lineage>
        <taxon>Eukaryota</taxon>
        <taxon>Fungi</taxon>
        <taxon>Dikarya</taxon>
        <taxon>Basidiomycota</taxon>
        <taxon>Ustilaginomycotina</taxon>
        <taxon>Exobasidiomycetes</taxon>
        <taxon>Microstromatales</taxon>
        <taxon>Microstromatales incertae sedis</taxon>
        <taxon>Pseudomicrostroma</taxon>
    </lineage>
</organism>
<dbReference type="PANTHER" id="PTHR28136:SF1">
    <property type="entry name" value="NUCLEUS EXPORT PROTEIN BRL1"/>
    <property type="match status" value="1"/>
</dbReference>
<evidence type="ECO:0000256" key="2">
    <source>
        <dbReference type="SAM" id="Phobius"/>
    </source>
</evidence>
<feature type="compositionally biased region" description="Basic residues" evidence="1">
    <location>
        <begin position="115"/>
        <end position="128"/>
    </location>
</feature>
<feature type="region of interest" description="Disordered" evidence="1">
    <location>
        <begin position="347"/>
        <end position="396"/>
    </location>
</feature>
<dbReference type="GO" id="GO:0055088">
    <property type="term" value="P:lipid homeostasis"/>
    <property type="evidence" value="ECO:0007669"/>
    <property type="project" value="InterPro"/>
</dbReference>
<evidence type="ECO:0000313" key="5">
    <source>
        <dbReference type="Proteomes" id="UP000245942"/>
    </source>
</evidence>
<protein>
    <recommendedName>
        <fullName evidence="3">Brl1/Brr6 domain-containing protein</fullName>
    </recommendedName>
</protein>
<dbReference type="STRING" id="1684307.A0A316UC61"/>
<feature type="compositionally biased region" description="Basic and acidic residues" evidence="1">
    <location>
        <begin position="1"/>
        <end position="11"/>
    </location>
</feature>
<dbReference type="OrthoDB" id="5961at2759"/>